<evidence type="ECO:0000313" key="3">
    <source>
        <dbReference type="Proteomes" id="UP000580250"/>
    </source>
</evidence>
<keyword evidence="1" id="KW-0732">Signal</keyword>
<feature type="signal peptide" evidence="1">
    <location>
        <begin position="1"/>
        <end position="29"/>
    </location>
</feature>
<dbReference type="AlphaFoldDB" id="A0A6V7X881"/>
<gene>
    <name evidence="2" type="ORF">MENT_LOCUS48656</name>
</gene>
<dbReference type="EMBL" id="CAJEWN010001225">
    <property type="protein sequence ID" value="CAD2195556.1"/>
    <property type="molecule type" value="Genomic_DNA"/>
</dbReference>
<protein>
    <submittedName>
        <fullName evidence="2">Uncharacterized protein</fullName>
    </submittedName>
</protein>
<evidence type="ECO:0000256" key="1">
    <source>
        <dbReference type="SAM" id="SignalP"/>
    </source>
</evidence>
<evidence type="ECO:0000313" key="2">
    <source>
        <dbReference type="EMBL" id="CAD2195556.1"/>
    </source>
</evidence>
<sequence>MWAGIIFKVNLFTLDWKLILLFLSQKCLQLLPLDDFNVHKVFTAILDILPCQHGTN</sequence>
<organism evidence="2 3">
    <name type="scientific">Meloidogyne enterolobii</name>
    <name type="common">Root-knot nematode worm</name>
    <name type="synonym">Meloidogyne mayaguensis</name>
    <dbReference type="NCBI Taxonomy" id="390850"/>
    <lineage>
        <taxon>Eukaryota</taxon>
        <taxon>Metazoa</taxon>
        <taxon>Ecdysozoa</taxon>
        <taxon>Nematoda</taxon>
        <taxon>Chromadorea</taxon>
        <taxon>Rhabditida</taxon>
        <taxon>Tylenchina</taxon>
        <taxon>Tylenchomorpha</taxon>
        <taxon>Tylenchoidea</taxon>
        <taxon>Meloidogynidae</taxon>
        <taxon>Meloidogyninae</taxon>
        <taxon>Meloidogyne</taxon>
    </lineage>
</organism>
<reference evidence="2 3" key="1">
    <citation type="submission" date="2020-08" db="EMBL/GenBank/DDBJ databases">
        <authorList>
            <person name="Koutsovoulos G."/>
            <person name="Danchin GJ E."/>
        </authorList>
    </citation>
    <scope>NUCLEOTIDE SEQUENCE [LARGE SCALE GENOMIC DNA]</scope>
</reference>
<feature type="chain" id="PRO_5028003771" evidence="1">
    <location>
        <begin position="30"/>
        <end position="56"/>
    </location>
</feature>
<name>A0A6V7X881_MELEN</name>
<accession>A0A6V7X881</accession>
<comment type="caution">
    <text evidence="2">The sequence shown here is derived from an EMBL/GenBank/DDBJ whole genome shotgun (WGS) entry which is preliminary data.</text>
</comment>
<dbReference type="Proteomes" id="UP000580250">
    <property type="component" value="Unassembled WGS sequence"/>
</dbReference>
<proteinExistence type="predicted"/>